<comment type="caution">
    <text evidence="6">The sequence shown here is derived from an EMBL/GenBank/DDBJ whole genome shotgun (WGS) entry which is preliminary data.</text>
</comment>
<dbReference type="Proteomes" id="UP001597106">
    <property type="component" value="Unassembled WGS sequence"/>
</dbReference>
<keyword evidence="4" id="KW-0804">Transcription</keyword>
<dbReference type="SUPFAM" id="SSF46785">
    <property type="entry name" value="Winged helix' DNA-binding domain"/>
    <property type="match status" value="1"/>
</dbReference>
<evidence type="ECO:0000259" key="5">
    <source>
        <dbReference type="PROSITE" id="PS50949"/>
    </source>
</evidence>
<dbReference type="EMBL" id="JBHTJW010000002">
    <property type="protein sequence ID" value="MFD0929988.1"/>
    <property type="molecule type" value="Genomic_DNA"/>
</dbReference>
<keyword evidence="2" id="KW-0805">Transcription regulation</keyword>
<dbReference type="InterPro" id="IPR051446">
    <property type="entry name" value="HTH_trans_reg/aminotransferase"/>
</dbReference>
<dbReference type="SMART" id="SM00345">
    <property type="entry name" value="HTH_GNTR"/>
    <property type="match status" value="1"/>
</dbReference>
<dbReference type="RefSeq" id="WP_338654398.1">
    <property type="nucleotide sequence ID" value="NZ_JBHTJW010000002.1"/>
</dbReference>
<dbReference type="CDD" id="cd07377">
    <property type="entry name" value="WHTH_GntR"/>
    <property type="match status" value="1"/>
</dbReference>
<evidence type="ECO:0000256" key="3">
    <source>
        <dbReference type="ARBA" id="ARBA00023125"/>
    </source>
</evidence>
<dbReference type="InterPro" id="IPR000524">
    <property type="entry name" value="Tscrpt_reg_HTH_GntR"/>
</dbReference>
<keyword evidence="7" id="KW-1185">Reference proteome</keyword>
<evidence type="ECO:0000313" key="7">
    <source>
        <dbReference type="Proteomes" id="UP001597106"/>
    </source>
</evidence>
<organism evidence="6 7">
    <name type="scientific">Methylophilus glucosoxydans</name>
    <dbReference type="NCBI Taxonomy" id="752553"/>
    <lineage>
        <taxon>Bacteria</taxon>
        <taxon>Pseudomonadati</taxon>
        <taxon>Pseudomonadota</taxon>
        <taxon>Betaproteobacteria</taxon>
        <taxon>Nitrosomonadales</taxon>
        <taxon>Methylophilaceae</taxon>
        <taxon>Methylophilus</taxon>
    </lineage>
</organism>
<dbReference type="Gene3D" id="1.10.10.10">
    <property type="entry name" value="Winged helix-like DNA-binding domain superfamily/Winged helix DNA-binding domain"/>
    <property type="match status" value="1"/>
</dbReference>
<gene>
    <name evidence="6" type="ORF">ACFQ1T_09385</name>
</gene>
<dbReference type="InterPro" id="IPR036390">
    <property type="entry name" value="WH_DNA-bd_sf"/>
</dbReference>
<dbReference type="PROSITE" id="PS50949">
    <property type="entry name" value="HTH_GNTR"/>
    <property type="match status" value="1"/>
</dbReference>
<dbReference type="PRINTS" id="PR00035">
    <property type="entry name" value="HTHGNTR"/>
</dbReference>
<dbReference type="Gene3D" id="3.40.640.10">
    <property type="entry name" value="Type I PLP-dependent aspartate aminotransferase-like (Major domain)"/>
    <property type="match status" value="1"/>
</dbReference>
<keyword evidence="3" id="KW-0238">DNA-binding</keyword>
<dbReference type="PANTHER" id="PTHR46577:SF1">
    <property type="entry name" value="HTH-TYPE TRANSCRIPTIONAL REGULATORY PROTEIN GABR"/>
    <property type="match status" value="1"/>
</dbReference>
<dbReference type="InterPro" id="IPR015421">
    <property type="entry name" value="PyrdxlP-dep_Trfase_major"/>
</dbReference>
<dbReference type="PANTHER" id="PTHR46577">
    <property type="entry name" value="HTH-TYPE TRANSCRIPTIONAL REGULATORY PROTEIN GABR"/>
    <property type="match status" value="1"/>
</dbReference>
<sequence length="368" mass="41213">MLRPWYYSLVLDKDSPSSIHQQLIDHFRSMIEAGDWLGGSPLPSSRDIAQRLGINRKTVSRVYEELSAQGLIYTQPKRGTFVAETTKRASSADKVMAGQSQPSPAPLTETSNIESLIQKSSIHHLRRAALHLHKLRQADYDVTGLHHLKHLLANLLAHERRYLVPPEHIACGARHGLQQAILCNLDAAHGYVLIDAEVGTGLERALKKHGIPVMKLPEMACNQTQQFIDQVEKYCINFPVSAVWCDSSKIVSPDHLEAEHTLIAQKLSDYGLLLIDDQRSRLPLGLEHQPPLAAKYARSLLLGSLYGTFCEMFNICYVASNLGFTDKFLNEMDAHSQSPLLLNMLAQSDLIKRGEYKKLVTTIHRTMA</sequence>
<name>A0ABW3GHT6_9PROT</name>
<evidence type="ECO:0000256" key="4">
    <source>
        <dbReference type="ARBA" id="ARBA00023163"/>
    </source>
</evidence>
<protein>
    <submittedName>
        <fullName evidence="6">GntR family transcriptional regulator</fullName>
    </submittedName>
</protein>
<proteinExistence type="predicted"/>
<feature type="domain" description="HTH gntR-type" evidence="5">
    <location>
        <begin position="17"/>
        <end position="85"/>
    </location>
</feature>
<keyword evidence="1" id="KW-0663">Pyridoxal phosphate</keyword>
<dbReference type="InterPro" id="IPR036388">
    <property type="entry name" value="WH-like_DNA-bd_sf"/>
</dbReference>
<reference evidence="7" key="1">
    <citation type="journal article" date="2019" name="Int. J. Syst. Evol. Microbiol.">
        <title>The Global Catalogue of Microorganisms (GCM) 10K type strain sequencing project: providing services to taxonomists for standard genome sequencing and annotation.</title>
        <authorList>
            <consortium name="The Broad Institute Genomics Platform"/>
            <consortium name="The Broad Institute Genome Sequencing Center for Infectious Disease"/>
            <person name="Wu L."/>
            <person name="Ma J."/>
        </authorList>
    </citation>
    <scope>NUCLEOTIDE SEQUENCE [LARGE SCALE GENOMIC DNA]</scope>
    <source>
        <strain evidence="7">CCUG 59685</strain>
    </source>
</reference>
<evidence type="ECO:0000313" key="6">
    <source>
        <dbReference type="EMBL" id="MFD0929988.1"/>
    </source>
</evidence>
<evidence type="ECO:0000256" key="1">
    <source>
        <dbReference type="ARBA" id="ARBA00022898"/>
    </source>
</evidence>
<evidence type="ECO:0000256" key="2">
    <source>
        <dbReference type="ARBA" id="ARBA00023015"/>
    </source>
</evidence>
<accession>A0ABW3GHT6</accession>
<dbReference type="Pfam" id="PF00392">
    <property type="entry name" value="GntR"/>
    <property type="match status" value="1"/>
</dbReference>